<dbReference type="PROSITE" id="PS51334">
    <property type="entry name" value="PRONE"/>
    <property type="match status" value="1"/>
</dbReference>
<dbReference type="KEGG" id="brp:103830404"/>
<dbReference type="AlphaFoldDB" id="M4CH53"/>
<dbReference type="eggNOG" id="ENOG502QSGR">
    <property type="taxonomic scope" value="Eukaryota"/>
</dbReference>
<reference evidence="5" key="3">
    <citation type="submission" date="2023-03" db="UniProtKB">
        <authorList>
            <consortium name="EnsemblPlants"/>
        </authorList>
    </citation>
    <scope>IDENTIFICATION</scope>
    <source>
        <strain evidence="5">cv. Chiifu-401-42</strain>
    </source>
</reference>
<dbReference type="Proteomes" id="UP000011750">
    <property type="component" value="Chromosome A07"/>
</dbReference>
<evidence type="ECO:0000313" key="5">
    <source>
        <dbReference type="EnsemblPlants" id="Bra003536.1-P"/>
    </source>
</evidence>
<dbReference type="Gene3D" id="1.20.58.1310">
    <property type="entry name" value="PRONE domain, subdomain 2"/>
    <property type="match status" value="1"/>
</dbReference>
<dbReference type="FunCoup" id="M4CH53">
    <property type="interactions" value="63"/>
</dbReference>
<reference evidence="5 6" key="2">
    <citation type="journal article" date="2018" name="Hortic Res">
        <title>Improved Brassica rapa reference genome by single-molecule sequencing and chromosome conformation capture technologies.</title>
        <authorList>
            <person name="Zhang L."/>
            <person name="Cai X."/>
            <person name="Wu J."/>
            <person name="Liu M."/>
            <person name="Grob S."/>
            <person name="Cheng F."/>
            <person name="Liang J."/>
            <person name="Cai C."/>
            <person name="Liu Z."/>
            <person name="Liu B."/>
            <person name="Wang F."/>
            <person name="Li S."/>
            <person name="Liu F."/>
            <person name="Li X."/>
            <person name="Cheng L."/>
            <person name="Yang W."/>
            <person name="Li M.H."/>
            <person name="Grossniklaus U."/>
            <person name="Zheng H."/>
            <person name="Wang X."/>
        </authorList>
    </citation>
    <scope>NUCLEOTIDE SEQUENCE [LARGE SCALE GENOMIC DNA]</scope>
    <source>
        <strain evidence="5 6">cv. Chiifu-401-42</strain>
    </source>
</reference>
<feature type="domain" description="PRONE" evidence="4">
    <location>
        <begin position="80"/>
        <end position="444"/>
    </location>
</feature>
<dbReference type="EnsemblPlants" id="Bra003536.1">
    <property type="protein sequence ID" value="Bra003536.1-P"/>
    <property type="gene ID" value="Bra003536"/>
</dbReference>
<evidence type="ECO:0000313" key="6">
    <source>
        <dbReference type="Proteomes" id="UP000011750"/>
    </source>
</evidence>
<name>M4CH53_BRACM</name>
<feature type="region of interest" description="Disordered" evidence="3">
    <location>
        <begin position="17"/>
        <end position="50"/>
    </location>
</feature>
<dbReference type="InterPro" id="IPR038937">
    <property type="entry name" value="RopGEF"/>
</dbReference>
<dbReference type="SMR" id="M4CH53"/>
<dbReference type="GO" id="GO:0005085">
    <property type="term" value="F:guanyl-nucleotide exchange factor activity"/>
    <property type="evidence" value="ECO:0000318"/>
    <property type="project" value="GO_Central"/>
</dbReference>
<proteinExistence type="predicted"/>
<dbReference type="OrthoDB" id="1053009at2759"/>
<dbReference type="HOGENOM" id="CLU_019073_1_0_1"/>
<accession>M4CH53</accession>
<protein>
    <recommendedName>
        <fullName evidence="4">PRONE domain-containing protein</fullName>
    </recommendedName>
</protein>
<dbReference type="Gene3D" id="1.20.58.2010">
    <property type="entry name" value="PRONE domain, subdomain 1"/>
    <property type="match status" value="1"/>
</dbReference>
<dbReference type="Gramene" id="Bra003536.1">
    <property type="protein sequence ID" value="Bra003536.1-P"/>
    <property type="gene ID" value="Bra003536"/>
</dbReference>
<dbReference type="GeneID" id="103830404"/>
<dbReference type="Pfam" id="PF03759">
    <property type="entry name" value="PRONE"/>
    <property type="match status" value="1"/>
</dbReference>
<dbReference type="InParanoid" id="M4CH53"/>
<dbReference type="PANTHER" id="PTHR33101">
    <property type="entry name" value="ROP GUANINE NUCLEOTIDE EXCHANGE FACTOR 1"/>
    <property type="match status" value="1"/>
</dbReference>
<reference evidence="5 6" key="1">
    <citation type="journal article" date="2011" name="Nat. Genet.">
        <title>The genome of the mesopolyploid crop species Brassica rapa.</title>
        <authorList>
            <consortium name="Brassica rapa Genome Sequencing Project Consortium"/>
            <person name="Wang X."/>
            <person name="Wang H."/>
            <person name="Wang J."/>
            <person name="Sun R."/>
            <person name="Wu J."/>
            <person name="Liu S."/>
            <person name="Bai Y."/>
            <person name="Mun J.H."/>
            <person name="Bancroft I."/>
            <person name="Cheng F."/>
            <person name="Huang S."/>
            <person name="Li X."/>
            <person name="Hua W."/>
            <person name="Wang J."/>
            <person name="Wang X."/>
            <person name="Freeling M."/>
            <person name="Pires J.C."/>
            <person name="Paterson A.H."/>
            <person name="Chalhoub B."/>
            <person name="Wang B."/>
            <person name="Hayward A."/>
            <person name="Sharpe A.G."/>
            <person name="Park B.S."/>
            <person name="Weisshaar B."/>
            <person name="Liu B."/>
            <person name="Li B."/>
            <person name="Liu B."/>
            <person name="Tong C."/>
            <person name="Song C."/>
            <person name="Duran C."/>
            <person name="Peng C."/>
            <person name="Geng C."/>
            <person name="Koh C."/>
            <person name="Lin C."/>
            <person name="Edwards D."/>
            <person name="Mu D."/>
            <person name="Shen D."/>
            <person name="Soumpourou E."/>
            <person name="Li F."/>
            <person name="Fraser F."/>
            <person name="Conant G."/>
            <person name="Lassalle G."/>
            <person name="King G.J."/>
            <person name="Bonnema G."/>
            <person name="Tang H."/>
            <person name="Wang H."/>
            <person name="Belcram H."/>
            <person name="Zhou H."/>
            <person name="Hirakawa H."/>
            <person name="Abe H."/>
            <person name="Guo H."/>
            <person name="Wang H."/>
            <person name="Jin H."/>
            <person name="Parkin I.A."/>
            <person name="Batley J."/>
            <person name="Kim J.S."/>
            <person name="Just J."/>
            <person name="Li J."/>
            <person name="Xu J."/>
            <person name="Deng J."/>
            <person name="Kim J.A."/>
            <person name="Li J."/>
            <person name="Yu J."/>
            <person name="Meng J."/>
            <person name="Wang J."/>
            <person name="Min J."/>
            <person name="Poulain J."/>
            <person name="Wang J."/>
            <person name="Hatakeyama K."/>
            <person name="Wu K."/>
            <person name="Wang L."/>
            <person name="Fang L."/>
            <person name="Trick M."/>
            <person name="Links M.G."/>
            <person name="Zhao M."/>
            <person name="Jin M."/>
            <person name="Ramchiary N."/>
            <person name="Drou N."/>
            <person name="Berkman P.J."/>
            <person name="Cai Q."/>
            <person name="Huang Q."/>
            <person name="Li R."/>
            <person name="Tabata S."/>
            <person name="Cheng S."/>
            <person name="Zhang S."/>
            <person name="Zhang S."/>
            <person name="Huang S."/>
            <person name="Sato S."/>
            <person name="Sun S."/>
            <person name="Kwon S.J."/>
            <person name="Choi S.R."/>
            <person name="Lee T.H."/>
            <person name="Fan W."/>
            <person name="Zhao X."/>
            <person name="Tan X."/>
            <person name="Xu X."/>
            <person name="Wang Y."/>
            <person name="Qiu Y."/>
            <person name="Yin Y."/>
            <person name="Li Y."/>
            <person name="Du Y."/>
            <person name="Liao Y."/>
            <person name="Lim Y."/>
            <person name="Narusaka Y."/>
            <person name="Wang Y."/>
            <person name="Wang Z."/>
            <person name="Li Z."/>
            <person name="Wang Z."/>
            <person name="Xiong Z."/>
            <person name="Zhang Z."/>
        </authorList>
    </citation>
    <scope>NUCLEOTIDE SEQUENCE [LARGE SCALE GENOMIC DNA]</scope>
    <source>
        <strain evidence="5 6">cv. Chiifu-401-42</strain>
    </source>
</reference>
<evidence type="ECO:0000256" key="2">
    <source>
        <dbReference type="PROSITE-ProRule" id="PRU00663"/>
    </source>
</evidence>
<sequence>MVRASEQEQESYRSKLFNFKWRNNDNNNAGKQSNSPISKPGLDEAAAGSQEVEPLTIIHPNKSPLVSRPSGDDAALAAAQAREKQLLADMEQMKERFSKLLLGEDNSGGGKGVCSALALSNAITNLAASVFGEQRRLEPMPADRRARWRREIDWLLSVTDYVVEFAPSQQKNKDGTTMEIMTTRQRNDLHMNIPALRKLDAMLIDCLDNFKDQSEFGYISKDSPDSDNTKGHDEKWWIPKVKVPPDGLSEASRRFLQYQKDCVNQVLKAAMAINAQVLFEMEIPESYIDSLPKNGRASLGDQMYKNITVEFFNPDQFLNSMDMSSEHKILDLKNKIEASIIIWKRKMVQKDNKPSAPWASGVSLEKREVFEERAETILLILKHRYPGISQSSLDISKIQFSKDVGQSVLESYSRILESLAYTVLSRINDVLDADRAVSKRSTPMEPEEETLVGSMTLSDFMGWDFDQGNEDLDSKKDMSSDDKLVKEKLNVVATKKTSYLETLGGVNSPTARH</sequence>
<dbReference type="PANTHER" id="PTHR33101:SF10">
    <property type="entry name" value="ROP GUANINE NUCLEOTIDE EXCHANGE FACTOR 12"/>
    <property type="match status" value="1"/>
</dbReference>
<keyword evidence="6" id="KW-1185">Reference proteome</keyword>
<evidence type="ECO:0000256" key="3">
    <source>
        <dbReference type="SAM" id="MobiDB-lite"/>
    </source>
</evidence>
<dbReference type="FunFam" id="1.20.58.2010:FF:000001">
    <property type="entry name" value="Rop guanine nucleotide exchange factor 14"/>
    <property type="match status" value="1"/>
</dbReference>
<evidence type="ECO:0000256" key="1">
    <source>
        <dbReference type="ARBA" id="ARBA00022658"/>
    </source>
</evidence>
<keyword evidence="1 2" id="KW-0344">Guanine-nucleotide releasing factor</keyword>
<dbReference type="FunFam" id="1.20.58.2010:FF:000003">
    <property type="entry name" value="Rop guanine nucleotide exchange factor 14"/>
    <property type="match status" value="1"/>
</dbReference>
<dbReference type="InterPro" id="IPR005512">
    <property type="entry name" value="PRONE_dom"/>
</dbReference>
<organism evidence="5 6">
    <name type="scientific">Brassica campestris</name>
    <name type="common">Field mustard</name>
    <dbReference type="NCBI Taxonomy" id="3711"/>
    <lineage>
        <taxon>Eukaryota</taxon>
        <taxon>Viridiplantae</taxon>
        <taxon>Streptophyta</taxon>
        <taxon>Embryophyta</taxon>
        <taxon>Tracheophyta</taxon>
        <taxon>Spermatophyta</taxon>
        <taxon>Magnoliopsida</taxon>
        <taxon>eudicotyledons</taxon>
        <taxon>Gunneridae</taxon>
        <taxon>Pentapetalae</taxon>
        <taxon>rosids</taxon>
        <taxon>malvids</taxon>
        <taxon>Brassicales</taxon>
        <taxon>Brassicaceae</taxon>
        <taxon>Brassiceae</taxon>
        <taxon>Brassica</taxon>
    </lineage>
</organism>
<dbReference type="OMA" id="NVIMEMD"/>
<dbReference type="GO" id="GO:0005886">
    <property type="term" value="C:plasma membrane"/>
    <property type="evidence" value="ECO:0000318"/>
    <property type="project" value="GO_Central"/>
</dbReference>
<dbReference type="FunFam" id="1.20.58.1310:FF:000001">
    <property type="entry name" value="Rop guanine nucleotide exchange factor 9"/>
    <property type="match status" value="1"/>
</dbReference>
<dbReference type="STRING" id="51351.M4CH53"/>
<evidence type="ECO:0000259" key="4">
    <source>
        <dbReference type="PROSITE" id="PS51334"/>
    </source>
</evidence>